<evidence type="ECO:0000313" key="2">
    <source>
        <dbReference type="EMBL" id="KAI0527081.1"/>
    </source>
</evidence>
<keyword evidence="3" id="KW-1185">Reference proteome</keyword>
<evidence type="ECO:0008006" key="4">
    <source>
        <dbReference type="Google" id="ProtNLM"/>
    </source>
</evidence>
<protein>
    <recommendedName>
        <fullName evidence="4">Pollen preferential protein</fullName>
    </recommendedName>
</protein>
<dbReference type="EMBL" id="JAGYWB010000003">
    <property type="protein sequence ID" value="KAI0527081.1"/>
    <property type="molecule type" value="Genomic_DNA"/>
</dbReference>
<dbReference type="OrthoDB" id="695262at2759"/>
<comment type="caution">
    <text evidence="2">The sequence shown here is derived from an EMBL/GenBank/DDBJ whole genome shotgun (WGS) entry which is preliminary data.</text>
</comment>
<proteinExistence type="predicted"/>
<dbReference type="PANTHER" id="PTHR33264:SF8">
    <property type="entry name" value="EXPRESSED PROTEIN"/>
    <property type="match status" value="1"/>
</dbReference>
<dbReference type="Proteomes" id="UP000829196">
    <property type="component" value="Unassembled WGS sequence"/>
</dbReference>
<name>A0A8T3C209_DENNO</name>
<feature type="compositionally biased region" description="Low complexity" evidence="1">
    <location>
        <begin position="109"/>
        <end position="130"/>
    </location>
</feature>
<evidence type="ECO:0000313" key="3">
    <source>
        <dbReference type="Proteomes" id="UP000829196"/>
    </source>
</evidence>
<dbReference type="AlphaFoldDB" id="A0A8T3C209"/>
<gene>
    <name evidence="2" type="ORF">KFK09_002679</name>
</gene>
<feature type="region of interest" description="Disordered" evidence="1">
    <location>
        <begin position="109"/>
        <end position="131"/>
    </location>
</feature>
<feature type="region of interest" description="Disordered" evidence="1">
    <location>
        <begin position="1"/>
        <end position="28"/>
    </location>
</feature>
<feature type="compositionally biased region" description="Basic and acidic residues" evidence="1">
    <location>
        <begin position="14"/>
        <end position="23"/>
    </location>
</feature>
<organism evidence="2 3">
    <name type="scientific">Dendrobium nobile</name>
    <name type="common">Orchid</name>
    <dbReference type="NCBI Taxonomy" id="94219"/>
    <lineage>
        <taxon>Eukaryota</taxon>
        <taxon>Viridiplantae</taxon>
        <taxon>Streptophyta</taxon>
        <taxon>Embryophyta</taxon>
        <taxon>Tracheophyta</taxon>
        <taxon>Spermatophyta</taxon>
        <taxon>Magnoliopsida</taxon>
        <taxon>Liliopsida</taxon>
        <taxon>Asparagales</taxon>
        <taxon>Orchidaceae</taxon>
        <taxon>Epidendroideae</taxon>
        <taxon>Malaxideae</taxon>
        <taxon>Dendrobiinae</taxon>
        <taxon>Dendrobium</taxon>
    </lineage>
</organism>
<accession>A0A8T3C209</accession>
<feature type="compositionally biased region" description="Low complexity" evidence="1">
    <location>
        <begin position="1"/>
        <end position="13"/>
    </location>
</feature>
<sequence length="201" mass="21714">MTNHRPLASSPRAPARDAAKPIRSDSSATCRRQPLILKDSAQPSVRFAELAGGKTAECAAICCCCPCGLISLIILAVVRLPAGLFHRALRKRILLRRSKKKAKLLSSSSEWNSGSSLGSGSDNRSSRSSNKIGSASDEEFAEFAGLRSALAMVVGDSWPVRSPSAELVQLEKDVWSKFCNSGFWRSPSQREDHLTAQATEI</sequence>
<dbReference type="PANTHER" id="PTHR33264">
    <property type="entry name" value="EXPRESSED PROTEIN"/>
    <property type="match status" value="1"/>
</dbReference>
<evidence type="ECO:0000256" key="1">
    <source>
        <dbReference type="SAM" id="MobiDB-lite"/>
    </source>
</evidence>
<reference evidence="2" key="1">
    <citation type="journal article" date="2022" name="Front. Genet.">
        <title>Chromosome-Scale Assembly of the Dendrobium nobile Genome Provides Insights Into the Molecular Mechanism of the Biosynthesis of the Medicinal Active Ingredient of Dendrobium.</title>
        <authorList>
            <person name="Xu Q."/>
            <person name="Niu S.-C."/>
            <person name="Li K.-L."/>
            <person name="Zheng P.-J."/>
            <person name="Zhang X.-J."/>
            <person name="Jia Y."/>
            <person name="Liu Y."/>
            <person name="Niu Y.-X."/>
            <person name="Yu L.-H."/>
            <person name="Chen D.-F."/>
            <person name="Zhang G.-Q."/>
        </authorList>
    </citation>
    <scope>NUCLEOTIDE SEQUENCE</scope>
    <source>
        <tissue evidence="2">Leaf</tissue>
    </source>
</reference>